<dbReference type="PANTHER" id="PTHR36926">
    <property type="entry name" value="COLICIN V PRODUCTION PROTEIN"/>
    <property type="match status" value="1"/>
</dbReference>
<keyword evidence="3 6" id="KW-1133">Transmembrane helix</keyword>
<dbReference type="Proteomes" id="UP000028926">
    <property type="component" value="Chromosome"/>
</dbReference>
<evidence type="ECO:0000256" key="6">
    <source>
        <dbReference type="SAM" id="Phobius"/>
    </source>
</evidence>
<evidence type="ECO:0000313" key="8">
    <source>
        <dbReference type="Proteomes" id="UP000028926"/>
    </source>
</evidence>
<evidence type="ECO:0000256" key="3">
    <source>
        <dbReference type="ARBA" id="ARBA00022989"/>
    </source>
</evidence>
<evidence type="ECO:0000256" key="4">
    <source>
        <dbReference type="ARBA" id="ARBA00023136"/>
    </source>
</evidence>
<organism evidence="7 8">
    <name type="scientific">Candidatus Odyssella acanthamoebae</name>
    <dbReference type="NCBI Taxonomy" id="91604"/>
    <lineage>
        <taxon>Bacteria</taxon>
        <taxon>Pseudomonadati</taxon>
        <taxon>Pseudomonadota</taxon>
        <taxon>Alphaproteobacteria</taxon>
        <taxon>Holosporales</taxon>
        <taxon>Candidatus Paracaedibacteraceae</taxon>
        <taxon>Candidatus Odyssella</taxon>
    </lineage>
</organism>
<sequence>MNSIDLAILGIMTLSCLMGLIRGVTKEVLSLFTWAGSALAAYTLYPSASGIAREHIANPMIADGITGAILFIVFLVIFGIITVAISNAVKDSMMGGLDRSLGLAFGIFRGVFAICIVEIIFSLFIHRDKQSDTIQHARFIAMVRNGSDEIVSLLPLNARNMIASQTQKLQGIAPMAGSVNDLVILPVPVHPSVLKNNPQDLLKGMTPPRSQKQTVLSPEQHDPEKTMEGLSSLKPQATQLKSEGVYDNRQQRELDRLIETSE</sequence>
<dbReference type="PANTHER" id="PTHR36926:SF1">
    <property type="entry name" value="COLICIN V PRODUCTION PROTEIN"/>
    <property type="match status" value="1"/>
</dbReference>
<dbReference type="InterPro" id="IPR052719">
    <property type="entry name" value="CvpA-like"/>
</dbReference>
<evidence type="ECO:0008006" key="9">
    <source>
        <dbReference type="Google" id="ProtNLM"/>
    </source>
</evidence>
<gene>
    <name evidence="7" type="ORF">ID47_06530</name>
</gene>
<dbReference type="GO" id="GO:0016020">
    <property type="term" value="C:membrane"/>
    <property type="evidence" value="ECO:0007669"/>
    <property type="project" value="UniProtKB-SubCell"/>
</dbReference>
<dbReference type="eggNOG" id="COG1286">
    <property type="taxonomic scope" value="Bacteria"/>
</dbReference>
<dbReference type="Pfam" id="PF02674">
    <property type="entry name" value="Colicin_V"/>
    <property type="match status" value="1"/>
</dbReference>
<dbReference type="KEGG" id="paca:ID47_06530"/>
<dbReference type="InterPro" id="IPR003825">
    <property type="entry name" value="Colicin-V_CvpA"/>
</dbReference>
<dbReference type="AlphaFoldDB" id="A0A077AWW6"/>
<dbReference type="OrthoDB" id="9806894at2"/>
<name>A0A077AWW6_9PROT</name>
<feature type="transmembrane region" description="Helical" evidence="6">
    <location>
        <begin position="6"/>
        <end position="21"/>
    </location>
</feature>
<evidence type="ECO:0000256" key="1">
    <source>
        <dbReference type="ARBA" id="ARBA00004141"/>
    </source>
</evidence>
<feature type="compositionally biased region" description="Polar residues" evidence="5">
    <location>
        <begin position="208"/>
        <end position="217"/>
    </location>
</feature>
<dbReference type="HOGENOM" id="CLU_092720_0_0_5"/>
<keyword evidence="2 6" id="KW-0812">Transmembrane</keyword>
<evidence type="ECO:0000313" key="7">
    <source>
        <dbReference type="EMBL" id="AIK96474.1"/>
    </source>
</evidence>
<feature type="transmembrane region" description="Helical" evidence="6">
    <location>
        <begin position="28"/>
        <end position="45"/>
    </location>
</feature>
<dbReference type="STRING" id="91604.ID47_06530"/>
<dbReference type="GO" id="GO:0009403">
    <property type="term" value="P:toxin biosynthetic process"/>
    <property type="evidence" value="ECO:0007669"/>
    <property type="project" value="InterPro"/>
</dbReference>
<evidence type="ECO:0000256" key="2">
    <source>
        <dbReference type="ARBA" id="ARBA00022692"/>
    </source>
</evidence>
<feature type="transmembrane region" description="Helical" evidence="6">
    <location>
        <begin position="101"/>
        <end position="125"/>
    </location>
</feature>
<feature type="region of interest" description="Disordered" evidence="5">
    <location>
        <begin position="196"/>
        <end position="262"/>
    </location>
</feature>
<dbReference type="RefSeq" id="WP_038464913.1">
    <property type="nucleotide sequence ID" value="NZ_CP008941.1"/>
</dbReference>
<feature type="transmembrane region" description="Helical" evidence="6">
    <location>
        <begin position="65"/>
        <end position="89"/>
    </location>
</feature>
<keyword evidence="4 6" id="KW-0472">Membrane</keyword>
<proteinExistence type="predicted"/>
<feature type="compositionally biased region" description="Basic and acidic residues" evidence="5">
    <location>
        <begin position="244"/>
        <end position="262"/>
    </location>
</feature>
<keyword evidence="8" id="KW-1185">Reference proteome</keyword>
<evidence type="ECO:0000256" key="5">
    <source>
        <dbReference type="SAM" id="MobiDB-lite"/>
    </source>
</evidence>
<protein>
    <recommendedName>
        <fullName evidence="9">Colicin V production protein</fullName>
    </recommendedName>
</protein>
<dbReference type="EMBL" id="CP008941">
    <property type="protein sequence ID" value="AIK96474.1"/>
    <property type="molecule type" value="Genomic_DNA"/>
</dbReference>
<reference evidence="7 8" key="1">
    <citation type="submission" date="2014-07" db="EMBL/GenBank/DDBJ databases">
        <title>Comparative genomic insights into amoeba endosymbionts belonging to the families of Holosporaceae and Candidatus Midichloriaceae within Rickettsiales.</title>
        <authorList>
            <person name="Wang Z."/>
            <person name="Wu M."/>
        </authorList>
    </citation>
    <scope>NUCLEOTIDE SEQUENCE [LARGE SCALE GENOMIC DNA]</scope>
    <source>
        <strain evidence="7">PRA3</strain>
    </source>
</reference>
<comment type="subcellular location">
    <subcellularLocation>
        <location evidence="1">Membrane</location>
        <topology evidence="1">Multi-pass membrane protein</topology>
    </subcellularLocation>
</comment>
<accession>A0A077AWW6</accession>